<organism evidence="7 8">
    <name type="scientific">Flavobacterium pokkalii</name>
    <dbReference type="NCBI Taxonomy" id="1940408"/>
    <lineage>
        <taxon>Bacteria</taxon>
        <taxon>Pseudomonadati</taxon>
        <taxon>Bacteroidota</taxon>
        <taxon>Flavobacteriia</taxon>
        <taxon>Flavobacteriales</taxon>
        <taxon>Flavobacteriaceae</taxon>
        <taxon>Flavobacterium</taxon>
    </lineage>
</organism>
<dbReference type="PANTHER" id="PTHR35008:SF8">
    <property type="entry name" value="ALCOHOL DEHYDROGENASE CYTOCHROME C SUBUNIT"/>
    <property type="match status" value="1"/>
</dbReference>
<comment type="caution">
    <text evidence="7">The sequence shown here is derived from an EMBL/GenBank/DDBJ whole genome shotgun (WGS) entry which is preliminary data.</text>
</comment>
<protein>
    <submittedName>
        <fullName evidence="7">Cytochrome C</fullName>
    </submittedName>
</protein>
<dbReference type="Proteomes" id="UP000661715">
    <property type="component" value="Unassembled WGS sequence"/>
</dbReference>
<reference evidence="7 8" key="1">
    <citation type="journal article" date="2020" name="Microbiol. Res.">
        <title>Flavobacterium pokkalii sp. nov., a novel plant growth promoting native rhizobacteria isolated from pokkali rice grown in coastal saline affected agricultural regions of southern India, Kerala.</title>
        <authorList>
            <person name="Menon R.R."/>
            <person name="Kumari S."/>
            <person name="Viver T."/>
            <person name="Rameshkumar N."/>
        </authorList>
    </citation>
    <scope>NUCLEOTIDE SEQUENCE [LARGE SCALE GENOMIC DNA]</scope>
    <source>
        <strain evidence="7 8">L1I52</strain>
    </source>
</reference>
<accession>A0ABR7UNZ0</accession>
<name>A0ABR7UNZ0_9FLAO</name>
<proteinExistence type="predicted"/>
<dbReference type="InterPro" id="IPR051459">
    <property type="entry name" value="Cytochrome_c-type_DH"/>
</dbReference>
<gene>
    <name evidence="7" type="ORF">B6A10_00640</name>
</gene>
<evidence type="ECO:0000313" key="7">
    <source>
        <dbReference type="EMBL" id="MBD0723679.1"/>
    </source>
</evidence>
<feature type="domain" description="Cytochrome c" evidence="6">
    <location>
        <begin position="48"/>
        <end position="136"/>
    </location>
</feature>
<keyword evidence="8" id="KW-1185">Reference proteome</keyword>
<dbReference type="Gene3D" id="1.10.760.10">
    <property type="entry name" value="Cytochrome c-like domain"/>
    <property type="match status" value="1"/>
</dbReference>
<dbReference type="InterPro" id="IPR036909">
    <property type="entry name" value="Cyt_c-like_dom_sf"/>
</dbReference>
<evidence type="ECO:0000259" key="6">
    <source>
        <dbReference type="PROSITE" id="PS51007"/>
    </source>
</evidence>
<dbReference type="InterPro" id="IPR009056">
    <property type="entry name" value="Cyt_c-like_dom"/>
</dbReference>
<evidence type="ECO:0000256" key="3">
    <source>
        <dbReference type="ARBA" id="ARBA00023004"/>
    </source>
</evidence>
<keyword evidence="5" id="KW-0732">Signal</keyword>
<evidence type="ECO:0000313" key="8">
    <source>
        <dbReference type="Proteomes" id="UP000661715"/>
    </source>
</evidence>
<keyword evidence="2 4" id="KW-0479">Metal-binding</keyword>
<evidence type="ECO:0000256" key="2">
    <source>
        <dbReference type="ARBA" id="ARBA00022723"/>
    </source>
</evidence>
<evidence type="ECO:0000256" key="4">
    <source>
        <dbReference type="PROSITE-ProRule" id="PRU00433"/>
    </source>
</evidence>
<feature type="chain" id="PRO_5046855463" evidence="5">
    <location>
        <begin position="22"/>
        <end position="154"/>
    </location>
</feature>
<feature type="signal peptide" evidence="5">
    <location>
        <begin position="1"/>
        <end position="21"/>
    </location>
</feature>
<dbReference type="PANTHER" id="PTHR35008">
    <property type="entry name" value="BLL4482 PROTEIN-RELATED"/>
    <property type="match status" value="1"/>
</dbReference>
<evidence type="ECO:0000256" key="5">
    <source>
        <dbReference type="SAM" id="SignalP"/>
    </source>
</evidence>
<dbReference type="SUPFAM" id="SSF46626">
    <property type="entry name" value="Cytochrome c"/>
    <property type="match status" value="1"/>
</dbReference>
<dbReference type="EMBL" id="NASZ01000001">
    <property type="protein sequence ID" value="MBD0723679.1"/>
    <property type="molecule type" value="Genomic_DNA"/>
</dbReference>
<dbReference type="Pfam" id="PF00034">
    <property type="entry name" value="Cytochrom_C"/>
    <property type="match status" value="1"/>
</dbReference>
<evidence type="ECO:0000256" key="1">
    <source>
        <dbReference type="ARBA" id="ARBA00022617"/>
    </source>
</evidence>
<dbReference type="RefSeq" id="WP_188219306.1">
    <property type="nucleotide sequence ID" value="NZ_NASZ01000001.1"/>
</dbReference>
<sequence>MLFTKINIGLSLILLSSLYFSNPTTITSNTKTNYIAITEPQQPTPLQKSIANGKELYTELCIQCHMANGKGNGTTFPPLDGSDWLKKKRTESIHAVKYGQKGEIVVNGKKFNNMMPAPGLSNEEIADVMNYVMNSWSNKTKKIVTAKEVALLKP</sequence>
<keyword evidence="3 4" id="KW-0408">Iron</keyword>
<keyword evidence="1 4" id="KW-0349">Heme</keyword>
<dbReference type="PROSITE" id="PS51007">
    <property type="entry name" value="CYTC"/>
    <property type="match status" value="1"/>
</dbReference>